<dbReference type="Proteomes" id="UP000887566">
    <property type="component" value="Unplaced"/>
</dbReference>
<keyword evidence="6" id="KW-0175">Coiled coil</keyword>
<dbReference type="InterPro" id="IPR016035">
    <property type="entry name" value="Acyl_Trfase/lysoPLipase"/>
</dbReference>
<evidence type="ECO:0000313" key="9">
    <source>
        <dbReference type="WBParaSite" id="PSAMB.scaffold3727size17110.g22354.t1"/>
    </source>
</evidence>
<evidence type="ECO:0000256" key="6">
    <source>
        <dbReference type="SAM" id="Coils"/>
    </source>
</evidence>
<dbReference type="SUPFAM" id="SSF52151">
    <property type="entry name" value="FabD/lysophospholipase-like"/>
    <property type="match status" value="1"/>
</dbReference>
<dbReference type="WBParaSite" id="PSAMB.scaffold3727size17110.g22354.t1">
    <property type="protein sequence ID" value="PSAMB.scaffold3727size17110.g22354.t1"/>
    <property type="gene ID" value="PSAMB.scaffold3727size17110.g22354"/>
</dbReference>
<dbReference type="GO" id="GO:0005739">
    <property type="term" value="C:mitochondrion"/>
    <property type="evidence" value="ECO:0007669"/>
    <property type="project" value="TreeGrafter"/>
</dbReference>
<dbReference type="GO" id="GO:2000304">
    <property type="term" value="P:positive regulation of ceramide biosynthetic process"/>
    <property type="evidence" value="ECO:0007669"/>
    <property type="project" value="TreeGrafter"/>
</dbReference>
<keyword evidence="1" id="KW-0677">Repeat</keyword>
<dbReference type="PANTHER" id="PTHR24139:SF34">
    <property type="entry name" value="85_88 KDA CALCIUM-INDEPENDENT PHOSPHOLIPASE A2"/>
    <property type="match status" value="1"/>
</dbReference>
<dbReference type="InterPro" id="IPR047148">
    <property type="entry name" value="PLPL9"/>
</dbReference>
<dbReference type="InterPro" id="IPR036770">
    <property type="entry name" value="Ankyrin_rpt-contain_sf"/>
</dbReference>
<keyword evidence="3" id="KW-0040">ANK repeat</keyword>
<feature type="short sequence motif" description="GXGXXG" evidence="5">
    <location>
        <begin position="138"/>
        <end position="143"/>
    </location>
</feature>
<sequence>MPALVLGIGFESRSQIYKDGSGVLDQAINVFVAPGTNPNERDADGNNVLHLLCKWKIPYPMLIKTSFIFGVDPTAKNKAGQTPMDVLTSTPRNAKYNSFQEEATAALQQALDVTEAFTLRARPDSVKGDQFNLLSLDGGGIRGVITARTLQMIERMVGRDVHECFHWYAGTSTGGIIATMLGVLKRSPEYCWQLYLNRKRDMFSGSTFKRVYDIIMGADKSSTQNLEDLIRNEVQIAMTSMGQNKSSYTMQDIAAHKGFPKLTIVSLDVTQTPARPTYFRNYEHLEFTDQFIAEETRLATELGVWTPIALTKILRATSAAPTYFLPVSEDNRRFVDGGLTANNPISVLVQECDTLSLHPAGAFGGIRNHVTLALSLGTGGKAAALRPEHSGLYGDIELLTLFEEQSLGQDGKDHERARARFMSEQVPYLRLSPVGINVGLATVENSDVMTMLWETDAYMLKNKATLQWVADVLCGNVQFKRREQSSTADLEQIIKEKTAENYQLKNELDTLKLELQRRAAALLQQSANDTVNERHVTNLKGEEAAEVLLSKSPKVHAATHRSWCNLL</sequence>
<dbReference type="PANTHER" id="PTHR24139">
    <property type="entry name" value="CALCIUM-INDEPENDENT PHOSPHOLIPASE A2"/>
    <property type="match status" value="1"/>
</dbReference>
<evidence type="ECO:0000256" key="4">
    <source>
        <dbReference type="ARBA" id="ARBA00023098"/>
    </source>
</evidence>
<evidence type="ECO:0000256" key="1">
    <source>
        <dbReference type="ARBA" id="ARBA00022737"/>
    </source>
</evidence>
<dbReference type="PROSITE" id="PS51635">
    <property type="entry name" value="PNPLA"/>
    <property type="match status" value="1"/>
</dbReference>
<accession>A0A914WAZ0</accession>
<keyword evidence="2 5" id="KW-0378">Hydrolase</keyword>
<feature type="active site" description="Nucleophile" evidence="5">
    <location>
        <position position="172"/>
    </location>
</feature>
<dbReference type="Gene3D" id="1.25.40.20">
    <property type="entry name" value="Ankyrin repeat-containing domain"/>
    <property type="match status" value="1"/>
</dbReference>
<dbReference type="Pfam" id="PF01734">
    <property type="entry name" value="Patatin"/>
    <property type="match status" value="1"/>
</dbReference>
<name>A0A914WAZ0_9BILA</name>
<feature type="short sequence motif" description="GXSXG" evidence="5">
    <location>
        <begin position="170"/>
        <end position="174"/>
    </location>
</feature>
<organism evidence="8 9">
    <name type="scientific">Plectus sambesii</name>
    <dbReference type="NCBI Taxonomy" id="2011161"/>
    <lineage>
        <taxon>Eukaryota</taxon>
        <taxon>Metazoa</taxon>
        <taxon>Ecdysozoa</taxon>
        <taxon>Nematoda</taxon>
        <taxon>Chromadorea</taxon>
        <taxon>Plectida</taxon>
        <taxon>Plectina</taxon>
        <taxon>Plectoidea</taxon>
        <taxon>Plectidae</taxon>
        <taxon>Plectus</taxon>
    </lineage>
</organism>
<feature type="active site" description="Proton acceptor" evidence="5">
    <location>
        <position position="336"/>
    </location>
</feature>
<evidence type="ECO:0000256" key="5">
    <source>
        <dbReference type="PROSITE-ProRule" id="PRU01161"/>
    </source>
</evidence>
<feature type="short sequence motif" description="DGA/G" evidence="5">
    <location>
        <begin position="336"/>
        <end position="338"/>
    </location>
</feature>
<evidence type="ECO:0000256" key="2">
    <source>
        <dbReference type="ARBA" id="ARBA00022801"/>
    </source>
</evidence>
<dbReference type="GO" id="GO:0016042">
    <property type="term" value="P:lipid catabolic process"/>
    <property type="evidence" value="ECO:0007669"/>
    <property type="project" value="UniProtKB-UniRule"/>
</dbReference>
<dbReference type="CDD" id="cd14686">
    <property type="entry name" value="bZIP"/>
    <property type="match status" value="1"/>
</dbReference>
<evidence type="ECO:0000259" key="7">
    <source>
        <dbReference type="PROSITE" id="PS51635"/>
    </source>
</evidence>
<keyword evidence="4 5" id="KW-0443">Lipid metabolism</keyword>
<feature type="coiled-coil region" evidence="6">
    <location>
        <begin position="487"/>
        <end position="525"/>
    </location>
</feature>
<evidence type="ECO:0000256" key="3">
    <source>
        <dbReference type="ARBA" id="ARBA00023043"/>
    </source>
</evidence>
<protein>
    <submittedName>
        <fullName evidence="9">PNPLA domain-containing protein</fullName>
    </submittedName>
</protein>
<dbReference type="InterPro" id="IPR002641">
    <property type="entry name" value="PNPLA_dom"/>
</dbReference>
<dbReference type="GO" id="GO:0047499">
    <property type="term" value="F:calcium-independent phospholipase A2 activity"/>
    <property type="evidence" value="ECO:0007669"/>
    <property type="project" value="InterPro"/>
</dbReference>
<keyword evidence="5" id="KW-0442">Lipid degradation</keyword>
<evidence type="ECO:0000313" key="8">
    <source>
        <dbReference type="Proteomes" id="UP000887566"/>
    </source>
</evidence>
<dbReference type="AlphaFoldDB" id="A0A914WAZ0"/>
<dbReference type="Gene3D" id="3.40.1090.10">
    <property type="entry name" value="Cytosolic phospholipase A2 catalytic domain"/>
    <property type="match status" value="1"/>
</dbReference>
<keyword evidence="8" id="KW-1185">Reference proteome</keyword>
<proteinExistence type="predicted"/>
<dbReference type="GO" id="GO:0052816">
    <property type="term" value="F:long-chain fatty acyl-CoA hydrolase activity"/>
    <property type="evidence" value="ECO:0007669"/>
    <property type="project" value="TreeGrafter"/>
</dbReference>
<feature type="domain" description="PNPLA" evidence="7">
    <location>
        <begin position="134"/>
        <end position="349"/>
    </location>
</feature>
<reference evidence="9" key="1">
    <citation type="submission" date="2022-11" db="UniProtKB">
        <authorList>
            <consortium name="WormBaseParasite"/>
        </authorList>
    </citation>
    <scope>IDENTIFICATION</scope>
</reference>